<evidence type="ECO:0000256" key="1">
    <source>
        <dbReference type="SAM" id="Coils"/>
    </source>
</evidence>
<dbReference type="InterPro" id="IPR025827">
    <property type="entry name" value="Zn_ribbon_recom_dom"/>
</dbReference>
<feature type="coiled-coil region" evidence="1">
    <location>
        <begin position="387"/>
        <end position="414"/>
    </location>
</feature>
<dbReference type="RefSeq" id="WP_154251066.1">
    <property type="nucleotide sequence ID" value="NZ_WKPO01000071.1"/>
</dbReference>
<dbReference type="InterPro" id="IPR036162">
    <property type="entry name" value="Resolvase-like_N_sf"/>
</dbReference>
<dbReference type="GO" id="GO:0003677">
    <property type="term" value="F:DNA binding"/>
    <property type="evidence" value="ECO:0007669"/>
    <property type="project" value="InterPro"/>
</dbReference>
<dbReference type="Gene3D" id="3.40.50.1390">
    <property type="entry name" value="Resolvase, N-terminal catalytic domain"/>
    <property type="match status" value="1"/>
</dbReference>
<keyword evidence="1" id="KW-0175">Coiled coil</keyword>
<dbReference type="InterPro" id="IPR038109">
    <property type="entry name" value="DNA_bind_recomb_sf"/>
</dbReference>
<dbReference type="InterPro" id="IPR006119">
    <property type="entry name" value="Resolv_N"/>
</dbReference>
<dbReference type="InterPro" id="IPR050639">
    <property type="entry name" value="SSR_resolvase"/>
</dbReference>
<feature type="domain" description="Resolvase/invertase-type recombinase catalytic" evidence="2">
    <location>
        <begin position="2"/>
        <end position="146"/>
    </location>
</feature>
<dbReference type="Pfam" id="PF00239">
    <property type="entry name" value="Resolvase"/>
    <property type="match status" value="1"/>
</dbReference>
<evidence type="ECO:0000313" key="5">
    <source>
        <dbReference type="Proteomes" id="UP000429811"/>
    </source>
</evidence>
<gene>
    <name evidence="4" type="ORF">GKE90_21855</name>
</gene>
<organism evidence="4 5">
    <name type="scientific">Flavonifractor plautii</name>
    <name type="common">Fusobacterium plautii</name>
    <dbReference type="NCBI Taxonomy" id="292800"/>
    <lineage>
        <taxon>Bacteria</taxon>
        <taxon>Bacillati</taxon>
        <taxon>Bacillota</taxon>
        <taxon>Clostridia</taxon>
        <taxon>Eubacteriales</taxon>
        <taxon>Oscillospiraceae</taxon>
        <taxon>Flavonifractor</taxon>
    </lineage>
</organism>
<evidence type="ECO:0000313" key="4">
    <source>
        <dbReference type="EMBL" id="MSB51291.1"/>
    </source>
</evidence>
<dbReference type="SUPFAM" id="SSF53041">
    <property type="entry name" value="Resolvase-like"/>
    <property type="match status" value="1"/>
</dbReference>
<dbReference type="SMART" id="SM00857">
    <property type="entry name" value="Resolvase"/>
    <property type="match status" value="1"/>
</dbReference>
<dbReference type="EMBL" id="WKPO01000071">
    <property type="protein sequence ID" value="MSB51291.1"/>
    <property type="molecule type" value="Genomic_DNA"/>
</dbReference>
<dbReference type="GO" id="GO:0000150">
    <property type="term" value="F:DNA strand exchange activity"/>
    <property type="evidence" value="ECO:0007669"/>
    <property type="project" value="InterPro"/>
</dbReference>
<feature type="domain" description="Recombinase" evidence="3">
    <location>
        <begin position="154"/>
        <end position="259"/>
    </location>
</feature>
<dbReference type="PROSITE" id="PS51737">
    <property type="entry name" value="RECOMBINASE_DNA_BIND"/>
    <property type="match status" value="1"/>
</dbReference>
<dbReference type="PROSITE" id="PS51736">
    <property type="entry name" value="RECOMBINASES_3"/>
    <property type="match status" value="1"/>
</dbReference>
<dbReference type="InterPro" id="IPR011109">
    <property type="entry name" value="DNA_bind_recombinase_dom"/>
</dbReference>
<comment type="caution">
    <text evidence="4">The sequence shown here is derived from an EMBL/GenBank/DDBJ whole genome shotgun (WGS) entry which is preliminary data.</text>
</comment>
<evidence type="ECO:0000259" key="3">
    <source>
        <dbReference type="PROSITE" id="PS51737"/>
    </source>
</evidence>
<name>A0A6I2RK20_FLAPL</name>
<protein>
    <submittedName>
        <fullName evidence="4">Recombinase family protein</fullName>
    </submittedName>
</protein>
<evidence type="ECO:0000259" key="2">
    <source>
        <dbReference type="PROSITE" id="PS51736"/>
    </source>
</evidence>
<reference evidence="4 5" key="1">
    <citation type="journal article" date="2019" name="Nat. Med.">
        <title>A library of human gut bacterial isolates paired with longitudinal multiomics data enables mechanistic microbiome research.</title>
        <authorList>
            <person name="Poyet M."/>
            <person name="Groussin M."/>
            <person name="Gibbons S.M."/>
            <person name="Avila-Pacheco J."/>
            <person name="Jiang X."/>
            <person name="Kearney S.M."/>
            <person name="Perrotta A.R."/>
            <person name="Berdy B."/>
            <person name="Zhao S."/>
            <person name="Lieberman T.D."/>
            <person name="Swanson P.K."/>
            <person name="Smith M."/>
            <person name="Roesemann S."/>
            <person name="Alexander J.E."/>
            <person name="Rich S.A."/>
            <person name="Livny J."/>
            <person name="Vlamakis H."/>
            <person name="Clish C."/>
            <person name="Bullock K."/>
            <person name="Deik A."/>
            <person name="Scott J."/>
            <person name="Pierce K.A."/>
            <person name="Xavier R.J."/>
            <person name="Alm E.J."/>
        </authorList>
    </citation>
    <scope>NUCLEOTIDE SEQUENCE [LARGE SCALE GENOMIC DNA]</scope>
    <source>
        <strain evidence="4 5">BIOML-A5</strain>
    </source>
</reference>
<dbReference type="PANTHER" id="PTHR30461">
    <property type="entry name" value="DNA-INVERTASE FROM LAMBDOID PROPHAGE"/>
    <property type="match status" value="1"/>
</dbReference>
<dbReference type="AlphaFoldDB" id="A0A6I2RK20"/>
<dbReference type="Pfam" id="PF13408">
    <property type="entry name" value="Zn_ribbon_recom"/>
    <property type="match status" value="1"/>
</dbReference>
<dbReference type="Proteomes" id="UP000429811">
    <property type="component" value="Unassembled WGS sequence"/>
</dbReference>
<dbReference type="CDD" id="cd00338">
    <property type="entry name" value="Ser_Recombinase"/>
    <property type="match status" value="1"/>
</dbReference>
<dbReference type="Pfam" id="PF07508">
    <property type="entry name" value="Recombinase"/>
    <property type="match status" value="1"/>
</dbReference>
<dbReference type="Gene3D" id="3.90.1750.20">
    <property type="entry name" value="Putative Large Serine Recombinase, Chain B, Domain 2"/>
    <property type="match status" value="1"/>
</dbReference>
<accession>A0A6I2RK20</accession>
<dbReference type="PANTHER" id="PTHR30461:SF23">
    <property type="entry name" value="DNA RECOMBINASE-RELATED"/>
    <property type="match status" value="1"/>
</dbReference>
<sequence>MKAVIYARYSSDNQREESIEGQLRECTAYCKKNDITILRTYIDRAMSAKTDHRPDFQRMIKDSAKGLFDVIIVWKLDRFARNRYDSAHYKAQLRKYGVKVLSATENISDGPEGIILESMLEGMAEYYSAELSEKVIRGHTENALKCKYNGGTPTFGYIIDKDMQYQIDPCTAPAVLEMFTMYDKGATMKEIVAYMSERGVTTVRGKKIDLNFMARLLKNRKYIGEYSYRHIVTPNGIPAIVPQDLFDRVQQRLAVNRKAPARHKAEDDYLLTTKLFCGTCGAMMVGESGTSSSKGRKYHYYRCVNTKKHRSCDAKHKTVRKLPLENAVVNAVMAKIMDDNFVEYVADAVMDIQSRESSVLPALRKQLEDAESGITNMLNAIQMGIINASTKQRLDELEERKKDIELQIIQEEMKHPAVSREDVIYFVCRFRSLDISKLDARRRLIDSFVNAVTIFDDYILITFNYKEGETRIDFADIESSDLQSVGGPCGVSL</sequence>
<proteinExistence type="predicted"/>